<reference evidence="1 2" key="1">
    <citation type="submission" date="2019-03" db="EMBL/GenBank/DDBJ databases">
        <title>First draft genome of Liparis tanakae, snailfish: a comprehensive survey of snailfish specific genes.</title>
        <authorList>
            <person name="Kim W."/>
            <person name="Song I."/>
            <person name="Jeong J.-H."/>
            <person name="Kim D."/>
            <person name="Kim S."/>
            <person name="Ryu S."/>
            <person name="Song J.Y."/>
            <person name="Lee S.K."/>
        </authorList>
    </citation>
    <scope>NUCLEOTIDE SEQUENCE [LARGE SCALE GENOMIC DNA]</scope>
    <source>
        <tissue evidence="1">Muscle</tissue>
    </source>
</reference>
<sequence length="126" mass="12459">MVVSSNGAIMTTKLVTQSTATQAAYTRPTVSPGLGARLAAAGGGTTYVKTTSGSIITVVPKSLATLGGKIISSNIVSGTTTKITTIPMSSKPNVIVVQKTSGKGAALQGLPGKNVVTTLLNAGVSL</sequence>
<dbReference type="Proteomes" id="UP000314294">
    <property type="component" value="Unassembled WGS sequence"/>
</dbReference>
<dbReference type="PANTHER" id="PTHR16500:SF3">
    <property type="entry name" value="BRCA2-INTERACTING TRANSCRIPTIONAL REPRESSOR EMSY"/>
    <property type="match status" value="1"/>
</dbReference>
<dbReference type="GO" id="GO:0005654">
    <property type="term" value="C:nucleoplasm"/>
    <property type="evidence" value="ECO:0007669"/>
    <property type="project" value="TreeGrafter"/>
</dbReference>
<proteinExistence type="predicted"/>
<protein>
    <submittedName>
        <fullName evidence="1">BRCA2-interacting transcriptional repressor EMSY</fullName>
    </submittedName>
</protein>
<comment type="caution">
    <text evidence="1">The sequence shown here is derived from an EMBL/GenBank/DDBJ whole genome shotgun (WGS) entry which is preliminary data.</text>
</comment>
<name>A0A4Z2DYH9_9TELE</name>
<dbReference type="EMBL" id="SRLO01026884">
    <property type="protein sequence ID" value="TNN21613.1"/>
    <property type="molecule type" value="Genomic_DNA"/>
</dbReference>
<dbReference type="AlphaFoldDB" id="A0A4Z2DYH9"/>
<evidence type="ECO:0000313" key="1">
    <source>
        <dbReference type="EMBL" id="TNN21613.1"/>
    </source>
</evidence>
<dbReference type="OrthoDB" id="10035579at2759"/>
<dbReference type="PANTHER" id="PTHR16500">
    <property type="entry name" value="BRCA2-INTERACTING TRANSCRIPTIONAL REPRESSOR EMSY"/>
    <property type="match status" value="1"/>
</dbReference>
<gene>
    <name evidence="1" type="primary">EMSY</name>
    <name evidence="1" type="ORF">EYF80_068275</name>
</gene>
<organism evidence="1 2">
    <name type="scientific">Liparis tanakae</name>
    <name type="common">Tanaka's snailfish</name>
    <dbReference type="NCBI Taxonomy" id="230148"/>
    <lineage>
        <taxon>Eukaryota</taxon>
        <taxon>Metazoa</taxon>
        <taxon>Chordata</taxon>
        <taxon>Craniata</taxon>
        <taxon>Vertebrata</taxon>
        <taxon>Euteleostomi</taxon>
        <taxon>Actinopterygii</taxon>
        <taxon>Neopterygii</taxon>
        <taxon>Teleostei</taxon>
        <taxon>Neoteleostei</taxon>
        <taxon>Acanthomorphata</taxon>
        <taxon>Eupercaria</taxon>
        <taxon>Perciformes</taxon>
        <taxon>Cottioidei</taxon>
        <taxon>Cottales</taxon>
        <taxon>Liparidae</taxon>
        <taxon>Liparis</taxon>
    </lineage>
</organism>
<dbReference type="GO" id="GO:0006355">
    <property type="term" value="P:regulation of DNA-templated transcription"/>
    <property type="evidence" value="ECO:0007669"/>
    <property type="project" value="InterPro"/>
</dbReference>
<accession>A0A4Z2DYH9</accession>
<dbReference type="InterPro" id="IPR033482">
    <property type="entry name" value="EMSY"/>
</dbReference>
<keyword evidence="2" id="KW-1185">Reference proteome</keyword>
<evidence type="ECO:0000313" key="2">
    <source>
        <dbReference type="Proteomes" id="UP000314294"/>
    </source>
</evidence>